<organism evidence="2 3">
    <name type="scientific">Heterodermia speciosa</name>
    <dbReference type="NCBI Taxonomy" id="116794"/>
    <lineage>
        <taxon>Eukaryota</taxon>
        <taxon>Fungi</taxon>
        <taxon>Dikarya</taxon>
        <taxon>Ascomycota</taxon>
        <taxon>Pezizomycotina</taxon>
        <taxon>Lecanoromycetes</taxon>
        <taxon>OSLEUM clade</taxon>
        <taxon>Lecanoromycetidae</taxon>
        <taxon>Caliciales</taxon>
        <taxon>Physciaceae</taxon>
        <taxon>Heterodermia</taxon>
    </lineage>
</organism>
<accession>A0A8H3FRP3</accession>
<evidence type="ECO:0000313" key="2">
    <source>
        <dbReference type="EMBL" id="CAF9926608.1"/>
    </source>
</evidence>
<dbReference type="InterPro" id="IPR007325">
    <property type="entry name" value="KFase/CYL"/>
</dbReference>
<keyword evidence="3" id="KW-1185">Reference proteome</keyword>
<dbReference type="PANTHER" id="PTHR34861:SF10">
    <property type="entry name" value="CYCLASE"/>
    <property type="match status" value="1"/>
</dbReference>
<evidence type="ECO:0008006" key="4">
    <source>
        <dbReference type="Google" id="ProtNLM"/>
    </source>
</evidence>
<dbReference type="GO" id="GO:0004061">
    <property type="term" value="F:arylformamidase activity"/>
    <property type="evidence" value="ECO:0007669"/>
    <property type="project" value="InterPro"/>
</dbReference>
<dbReference type="GO" id="GO:0019441">
    <property type="term" value="P:L-tryptophan catabolic process to kynurenine"/>
    <property type="evidence" value="ECO:0007669"/>
    <property type="project" value="InterPro"/>
</dbReference>
<comment type="similarity">
    <text evidence="1">Belongs to the Cyclase 1 superfamily.</text>
</comment>
<dbReference type="SUPFAM" id="SSF102198">
    <property type="entry name" value="Putative cyclase"/>
    <property type="match status" value="1"/>
</dbReference>
<dbReference type="AlphaFoldDB" id="A0A8H3FRP3"/>
<dbReference type="InterPro" id="IPR037175">
    <property type="entry name" value="KFase_sf"/>
</dbReference>
<proteinExistence type="inferred from homology"/>
<dbReference type="EMBL" id="CAJPDS010000042">
    <property type="protein sequence ID" value="CAF9926608.1"/>
    <property type="molecule type" value="Genomic_DNA"/>
</dbReference>
<dbReference type="Gene3D" id="3.50.30.50">
    <property type="entry name" value="Putative cyclase"/>
    <property type="match status" value="1"/>
</dbReference>
<dbReference type="Pfam" id="PF04199">
    <property type="entry name" value="Cyclase"/>
    <property type="match status" value="1"/>
</dbReference>
<sequence length="350" mass="38710">MSSNRIEMTLPFDPDSTVFPSRKDVPRRDDAPEGAAWVWGKDDNLGRLNLLTPTRVKAAAAEIKTGEAISLNNSLPLNVPEVPAFHREKFKHEIKPLVEGLAYDDLYTLNTQSGTQWDGFRHMAHLPTSTFYNNTKGSDITGPASNLKSSIHHWTHGGNICGRGLLLDYFTYAQQHSLPHDPYTSTAIPLSSLRACGHSQNLDIRPSSLGGDVQIGDILFIRTGFTRAYNSTPRPERNALAARPHVFGPEDGQRWGGVEQSSEMLDWLHDCYFAAVAGDAPSFEAWPSGKGWYLHEYLLALWGCPIGELLDLERVSERCRELGRWTFFVVSAPANVEGGVSTHVNGTAIL</sequence>
<dbReference type="OrthoDB" id="5396at2759"/>
<dbReference type="PANTHER" id="PTHR34861">
    <property type="match status" value="1"/>
</dbReference>
<evidence type="ECO:0000256" key="1">
    <source>
        <dbReference type="ARBA" id="ARBA00007865"/>
    </source>
</evidence>
<dbReference type="Proteomes" id="UP000664521">
    <property type="component" value="Unassembled WGS sequence"/>
</dbReference>
<reference evidence="2" key="1">
    <citation type="submission" date="2021-03" db="EMBL/GenBank/DDBJ databases">
        <authorList>
            <person name="Tagirdzhanova G."/>
        </authorList>
    </citation>
    <scope>NUCLEOTIDE SEQUENCE</scope>
</reference>
<protein>
    <recommendedName>
        <fullName evidence="4">Cyclase</fullName>
    </recommendedName>
</protein>
<comment type="caution">
    <text evidence="2">The sequence shown here is derived from an EMBL/GenBank/DDBJ whole genome shotgun (WGS) entry which is preliminary data.</text>
</comment>
<gene>
    <name evidence="2" type="ORF">HETSPECPRED_006368</name>
</gene>
<name>A0A8H3FRP3_9LECA</name>
<evidence type="ECO:0000313" key="3">
    <source>
        <dbReference type="Proteomes" id="UP000664521"/>
    </source>
</evidence>